<dbReference type="GO" id="GO:0071978">
    <property type="term" value="P:bacterial-type flagellum-dependent swarming motility"/>
    <property type="evidence" value="ECO:0007669"/>
    <property type="project" value="TreeGrafter"/>
</dbReference>
<evidence type="ECO:0000313" key="9">
    <source>
        <dbReference type="EMBL" id="OIR08425.1"/>
    </source>
</evidence>
<dbReference type="Pfam" id="PF00460">
    <property type="entry name" value="Flg_bb_rod"/>
    <property type="match status" value="1"/>
</dbReference>
<dbReference type="InterPro" id="IPR010930">
    <property type="entry name" value="Flg_bb/hook_C_dom"/>
</dbReference>
<comment type="caution">
    <text evidence="9">The sequence shown here is derived from an EMBL/GenBank/DDBJ whole genome shotgun (WGS) entry which is preliminary data.</text>
</comment>
<dbReference type="AlphaFoldDB" id="A0A1J5SIZ5"/>
<dbReference type="GO" id="GO:0009425">
    <property type="term" value="C:bacterial-type flagellum basal body"/>
    <property type="evidence" value="ECO:0007669"/>
    <property type="project" value="UniProtKB-SubCell"/>
</dbReference>
<accession>A0A1J5SIZ5</accession>
<dbReference type="GO" id="GO:0005829">
    <property type="term" value="C:cytosol"/>
    <property type="evidence" value="ECO:0007669"/>
    <property type="project" value="TreeGrafter"/>
</dbReference>
<comment type="similarity">
    <text evidence="2">Belongs to the flagella basal body rod proteins family.</text>
</comment>
<gene>
    <name evidence="9" type="primary">flgE_3</name>
    <name evidence="9" type="ORF">GALL_92190</name>
</gene>
<protein>
    <recommendedName>
        <fullName evidence="3">Flagellar hook protein FlgE</fullName>
    </recommendedName>
</protein>
<dbReference type="Pfam" id="PF22692">
    <property type="entry name" value="LlgE_F_G_D1"/>
    <property type="match status" value="1"/>
</dbReference>
<evidence type="ECO:0000259" key="5">
    <source>
        <dbReference type="Pfam" id="PF00460"/>
    </source>
</evidence>
<dbReference type="InterPro" id="IPR001444">
    <property type="entry name" value="Flag_bb_rod_N"/>
</dbReference>
<dbReference type="InterPro" id="IPR020013">
    <property type="entry name" value="Flagellar_FlgE/F/G"/>
</dbReference>
<keyword evidence="9" id="KW-0969">Cilium</keyword>
<dbReference type="SUPFAM" id="SSF117143">
    <property type="entry name" value="Flagellar hook protein flgE"/>
    <property type="match status" value="1"/>
</dbReference>
<dbReference type="GO" id="GO:0009424">
    <property type="term" value="C:bacterial-type flagellum hook"/>
    <property type="evidence" value="ECO:0007669"/>
    <property type="project" value="TreeGrafter"/>
</dbReference>
<dbReference type="PANTHER" id="PTHR30435:SF1">
    <property type="entry name" value="FLAGELLAR HOOK PROTEIN FLGE"/>
    <property type="match status" value="1"/>
</dbReference>
<dbReference type="Pfam" id="PF06429">
    <property type="entry name" value="Flg_bbr_C"/>
    <property type="match status" value="1"/>
</dbReference>
<dbReference type="EMBL" id="MLJW01000031">
    <property type="protein sequence ID" value="OIR08425.1"/>
    <property type="molecule type" value="Genomic_DNA"/>
</dbReference>
<dbReference type="InterPro" id="IPR011491">
    <property type="entry name" value="FlgE_D2"/>
</dbReference>
<comment type="subcellular location">
    <subcellularLocation>
        <location evidence="1">Bacterial flagellum basal body</location>
    </subcellularLocation>
</comment>
<keyword evidence="4" id="KW-0975">Bacterial flagellum</keyword>
<keyword evidence="9" id="KW-0966">Cell projection</keyword>
<dbReference type="Pfam" id="PF07559">
    <property type="entry name" value="FlgE_D2"/>
    <property type="match status" value="1"/>
</dbReference>
<evidence type="ECO:0000256" key="1">
    <source>
        <dbReference type="ARBA" id="ARBA00004117"/>
    </source>
</evidence>
<evidence type="ECO:0000256" key="2">
    <source>
        <dbReference type="ARBA" id="ARBA00009677"/>
    </source>
</evidence>
<feature type="domain" description="Flagellar hook protein FlgE D2" evidence="7">
    <location>
        <begin position="161"/>
        <end position="360"/>
    </location>
</feature>
<evidence type="ECO:0000259" key="7">
    <source>
        <dbReference type="Pfam" id="PF07559"/>
    </source>
</evidence>
<evidence type="ECO:0000259" key="6">
    <source>
        <dbReference type="Pfam" id="PF06429"/>
    </source>
</evidence>
<dbReference type="InterPro" id="IPR019776">
    <property type="entry name" value="Flagellar_basal_body_rod_CS"/>
</dbReference>
<sequence length="479" mass="48205">MGFEQGLSGLNAASTNLDTIGNNIANSNTVGFKQSQAQFADMYASALGGTASNQAGIGVLVGTVAQQFSQGNITTTNNSLDMAISGSGFFQMGKNGTVTYSRDGQFQLDKNGFIVDNQGNNLMGYQTNAAGTVVPTTPGPIQISSANILPNATTTLSAGVNLNSASAVPTISPFDPNNPSTFNNSTSATIYDSLGGSHIASLYYAQTGTNAWNAYLTIDGAMVPPAGTPLTSMTFNSNGTLATPVGSVTSASFTPTSTPITLAGSSTTNASTTVTVTSTAGLSAGATVTGPGIPAGDTIASITSPTTFTLAAAATATAAGVTLTAANPSGAAAQTIAFNFANSTQFGTAFGVNSLTQNGYTSGQMTGFSTSSDGIVTGRYSNGQTKALGQVVLANFSNPQGLQNLGNNQWAQTSASGNALVGTPGSASLGVLQTSATEDSNVDLTTQLVDMITAQRTYQANAQTIKTQDQILQTIVSLQ</sequence>
<feature type="domain" description="Flagellar basal body rod protein N-terminal" evidence="5">
    <location>
        <begin position="6"/>
        <end position="33"/>
    </location>
</feature>
<feature type="domain" description="Flagellar hook protein FlgE/F/G-like D1" evidence="8">
    <location>
        <begin position="83"/>
        <end position="143"/>
    </location>
</feature>
<dbReference type="Gene3D" id="2.60.98.20">
    <property type="entry name" value="Flagellar hook protein FlgE"/>
    <property type="match status" value="1"/>
</dbReference>
<dbReference type="PROSITE" id="PS00588">
    <property type="entry name" value="FLAGELLA_BB_ROD"/>
    <property type="match status" value="1"/>
</dbReference>
<evidence type="ECO:0000256" key="3">
    <source>
        <dbReference type="ARBA" id="ARBA00019015"/>
    </source>
</evidence>
<proteinExistence type="inferred from homology"/>
<reference evidence="9" key="1">
    <citation type="submission" date="2016-10" db="EMBL/GenBank/DDBJ databases">
        <title>Sequence of Gallionella enrichment culture.</title>
        <authorList>
            <person name="Poehlein A."/>
            <person name="Muehling M."/>
            <person name="Daniel R."/>
        </authorList>
    </citation>
    <scope>NUCLEOTIDE SEQUENCE</scope>
</reference>
<name>A0A1J5SIZ5_9ZZZZ</name>
<organism evidence="9">
    <name type="scientific">mine drainage metagenome</name>
    <dbReference type="NCBI Taxonomy" id="410659"/>
    <lineage>
        <taxon>unclassified sequences</taxon>
        <taxon>metagenomes</taxon>
        <taxon>ecological metagenomes</taxon>
    </lineage>
</organism>
<keyword evidence="9" id="KW-0282">Flagellum</keyword>
<evidence type="ECO:0000259" key="8">
    <source>
        <dbReference type="Pfam" id="PF22692"/>
    </source>
</evidence>
<dbReference type="InterPro" id="IPR037058">
    <property type="entry name" value="Falgellar_hook_FlgE_sf"/>
</dbReference>
<dbReference type="InterPro" id="IPR053967">
    <property type="entry name" value="LlgE_F_G-like_D1"/>
</dbReference>
<feature type="domain" description="Flagellar basal-body/hook protein C-terminal" evidence="6">
    <location>
        <begin position="435"/>
        <end position="478"/>
    </location>
</feature>
<evidence type="ECO:0000256" key="4">
    <source>
        <dbReference type="ARBA" id="ARBA00023143"/>
    </source>
</evidence>
<dbReference type="PANTHER" id="PTHR30435">
    <property type="entry name" value="FLAGELLAR PROTEIN"/>
    <property type="match status" value="1"/>
</dbReference>
<dbReference type="NCBIfam" id="TIGR03506">
    <property type="entry name" value="FlgEFG_subfam"/>
    <property type="match status" value="2"/>
</dbReference>
<dbReference type="InterPro" id="IPR037925">
    <property type="entry name" value="FlgE/F/G-like"/>
</dbReference>